<keyword evidence="2" id="KW-0408">Iron</keyword>
<comment type="similarity">
    <text evidence="1 2">Belongs to the iron/ascorbate-dependent oxidoreductase family.</text>
</comment>
<accession>A0A3D8QKD4</accession>
<feature type="region of interest" description="Disordered" evidence="3">
    <location>
        <begin position="201"/>
        <end position="220"/>
    </location>
</feature>
<dbReference type="PANTHER" id="PTHR47990">
    <property type="entry name" value="2-OXOGLUTARATE (2OG) AND FE(II)-DEPENDENT OXYGENASE SUPERFAMILY PROTEIN-RELATED"/>
    <property type="match status" value="1"/>
</dbReference>
<dbReference type="SUPFAM" id="SSF51197">
    <property type="entry name" value="Clavaminate synthase-like"/>
    <property type="match status" value="1"/>
</dbReference>
<dbReference type="Proteomes" id="UP000256645">
    <property type="component" value="Unassembled WGS sequence"/>
</dbReference>
<dbReference type="GO" id="GO:0016491">
    <property type="term" value="F:oxidoreductase activity"/>
    <property type="evidence" value="ECO:0007669"/>
    <property type="project" value="UniProtKB-KW"/>
</dbReference>
<dbReference type="PROSITE" id="PS51471">
    <property type="entry name" value="FE2OG_OXY"/>
    <property type="match status" value="1"/>
</dbReference>
<dbReference type="InterPro" id="IPR044861">
    <property type="entry name" value="IPNS-like_FE2OG_OXY"/>
</dbReference>
<proteinExistence type="inferred from homology"/>
<evidence type="ECO:0000256" key="3">
    <source>
        <dbReference type="SAM" id="MobiDB-lite"/>
    </source>
</evidence>
<dbReference type="Pfam" id="PF03171">
    <property type="entry name" value="2OG-FeII_Oxy"/>
    <property type="match status" value="1"/>
</dbReference>
<sequence length="373" mass="41961">MATETETLPPTQLITDHTLTFPDLPPFPTNIPTAPLHRLSLSALRTSPVESTRLFSASKDLGFFYLDLRDDVLGERLLREGDALFAIGEKLYELGREELQQYDYKHLGSYMGYKGYGSAVVDEKGNLDRNEFYNMPKDDFLGLSQTPLAHPPLLYEHGDSIRAYMHDAHKLVLLILTHLNTHLGLPPDTLASLHRQTAKSGDQVRIVKSPPQPASDMRTALGKHTDYGSITILFNRLGGLQILPPPSLVPAGQEPQWTYVKPLRGHCIVNLGDAMVKFTNGLLKSNIHRVISPPGEQARETRYSLVYFARPEDEVVLKRLEGSEVIPPLEEGVAEEQISSKKWIEWKALRLRKVEQLSEVERKKLWDESGLGI</sequence>
<organism evidence="5 6">
    <name type="scientific">Coleophoma cylindrospora</name>
    <dbReference type="NCBI Taxonomy" id="1849047"/>
    <lineage>
        <taxon>Eukaryota</taxon>
        <taxon>Fungi</taxon>
        <taxon>Dikarya</taxon>
        <taxon>Ascomycota</taxon>
        <taxon>Pezizomycotina</taxon>
        <taxon>Leotiomycetes</taxon>
        <taxon>Helotiales</taxon>
        <taxon>Dermateaceae</taxon>
        <taxon>Coleophoma</taxon>
    </lineage>
</organism>
<evidence type="ECO:0000256" key="1">
    <source>
        <dbReference type="ARBA" id="ARBA00008056"/>
    </source>
</evidence>
<dbReference type="InterPro" id="IPR027443">
    <property type="entry name" value="IPNS-like_sf"/>
</dbReference>
<dbReference type="AlphaFoldDB" id="A0A3D8QKD4"/>
<evidence type="ECO:0000313" key="5">
    <source>
        <dbReference type="EMBL" id="RDW62286.1"/>
    </source>
</evidence>
<evidence type="ECO:0000256" key="2">
    <source>
        <dbReference type="RuleBase" id="RU003682"/>
    </source>
</evidence>
<gene>
    <name evidence="5" type="ORF">BP6252_11719</name>
</gene>
<dbReference type="InterPro" id="IPR005123">
    <property type="entry name" value="Oxoglu/Fe-dep_dioxygenase_dom"/>
</dbReference>
<name>A0A3D8QKD4_9HELO</name>
<dbReference type="OrthoDB" id="288590at2759"/>
<comment type="caution">
    <text evidence="5">The sequence shown here is derived from an EMBL/GenBank/DDBJ whole genome shotgun (WGS) entry which is preliminary data.</text>
</comment>
<evidence type="ECO:0000313" key="6">
    <source>
        <dbReference type="Proteomes" id="UP000256645"/>
    </source>
</evidence>
<keyword evidence="2" id="KW-0560">Oxidoreductase</keyword>
<dbReference type="FunFam" id="2.60.120.330:FF:000045">
    <property type="entry name" value="Oxidoreductase, 2OG-Fe(II) oxygenase family, putative"/>
    <property type="match status" value="1"/>
</dbReference>
<evidence type="ECO:0000259" key="4">
    <source>
        <dbReference type="PROSITE" id="PS51471"/>
    </source>
</evidence>
<keyword evidence="2" id="KW-0479">Metal-binding</keyword>
<reference evidence="5 6" key="1">
    <citation type="journal article" date="2018" name="IMA Fungus">
        <title>IMA Genome-F 9: Draft genome sequence of Annulohypoxylon stygium, Aspergillus mulundensis, Berkeleyomyces basicola (syn. Thielaviopsis basicola), Ceratocystis smalleyi, two Cercospora beticola strains, Coleophoma cylindrospora, Fusarium fracticaudum, Phialophora cf. hyalina, and Morchella septimelata.</title>
        <authorList>
            <person name="Wingfield B.D."/>
            <person name="Bills G.F."/>
            <person name="Dong Y."/>
            <person name="Huang W."/>
            <person name="Nel W.J."/>
            <person name="Swalarsk-Parry B.S."/>
            <person name="Vaghefi N."/>
            <person name="Wilken P.M."/>
            <person name="An Z."/>
            <person name="de Beer Z.W."/>
            <person name="De Vos L."/>
            <person name="Chen L."/>
            <person name="Duong T.A."/>
            <person name="Gao Y."/>
            <person name="Hammerbacher A."/>
            <person name="Kikkert J.R."/>
            <person name="Li Y."/>
            <person name="Li H."/>
            <person name="Li K."/>
            <person name="Li Q."/>
            <person name="Liu X."/>
            <person name="Ma X."/>
            <person name="Naidoo K."/>
            <person name="Pethybridge S.J."/>
            <person name="Sun J."/>
            <person name="Steenkamp E.T."/>
            <person name="van der Nest M.A."/>
            <person name="van Wyk S."/>
            <person name="Wingfield M.J."/>
            <person name="Xiong C."/>
            <person name="Yue Q."/>
            <person name="Zhang X."/>
        </authorList>
    </citation>
    <scope>NUCLEOTIDE SEQUENCE [LARGE SCALE GENOMIC DNA]</scope>
    <source>
        <strain evidence="5 6">BP6252</strain>
    </source>
</reference>
<dbReference type="EMBL" id="PDLM01000014">
    <property type="protein sequence ID" value="RDW62286.1"/>
    <property type="molecule type" value="Genomic_DNA"/>
</dbReference>
<keyword evidence="6" id="KW-1185">Reference proteome</keyword>
<feature type="domain" description="Fe2OG dioxygenase" evidence="4">
    <location>
        <begin position="200"/>
        <end position="311"/>
    </location>
</feature>
<protein>
    <submittedName>
        <fullName evidence="5">Clavaminate synthase-like protein</fullName>
    </submittedName>
</protein>
<dbReference type="GO" id="GO:0046872">
    <property type="term" value="F:metal ion binding"/>
    <property type="evidence" value="ECO:0007669"/>
    <property type="project" value="UniProtKB-KW"/>
</dbReference>
<dbReference type="Gene3D" id="2.60.120.330">
    <property type="entry name" value="B-lactam Antibiotic, Isopenicillin N Synthase, Chain"/>
    <property type="match status" value="1"/>
</dbReference>
<dbReference type="STRING" id="1849047.A0A3D8QKD4"/>
<dbReference type="InterPro" id="IPR050231">
    <property type="entry name" value="Iron_ascorbate_oxido_reductase"/>
</dbReference>